<evidence type="ECO:0008006" key="5">
    <source>
        <dbReference type="Google" id="ProtNLM"/>
    </source>
</evidence>
<dbReference type="Proteomes" id="UP000075683">
    <property type="component" value="Unassembled WGS sequence"/>
</dbReference>
<dbReference type="InterPro" id="IPR024485">
    <property type="entry name" value="DUF2680"/>
</dbReference>
<comment type="caution">
    <text evidence="3">The sequence shown here is derived from an EMBL/GenBank/DDBJ whole genome shotgun (WGS) entry which is preliminary data.</text>
</comment>
<reference evidence="3 4" key="1">
    <citation type="submission" date="2016-01" db="EMBL/GenBank/DDBJ databases">
        <title>Draft Genome Sequences of Seven Thermophilic Sporeformers Isolated from Foods.</title>
        <authorList>
            <person name="Berendsen E.M."/>
            <person name="Wells-Bennik M.H."/>
            <person name="Krawcyk A.O."/>
            <person name="De Jong A."/>
            <person name="Holsappel S."/>
            <person name="Eijlander R.T."/>
            <person name="Kuipers O.P."/>
        </authorList>
    </citation>
    <scope>NUCLEOTIDE SEQUENCE [LARGE SCALE GENOMIC DNA]</scope>
    <source>
        <strain evidence="3 4">B4135</strain>
    </source>
</reference>
<keyword evidence="2" id="KW-0732">Signal</keyword>
<evidence type="ECO:0000256" key="1">
    <source>
        <dbReference type="SAM" id="Coils"/>
    </source>
</evidence>
<evidence type="ECO:0000313" key="4">
    <source>
        <dbReference type="Proteomes" id="UP000075683"/>
    </source>
</evidence>
<proteinExistence type="predicted"/>
<evidence type="ECO:0000256" key="2">
    <source>
        <dbReference type="SAM" id="SignalP"/>
    </source>
</evidence>
<dbReference type="Pfam" id="PF10925">
    <property type="entry name" value="DUF2680"/>
    <property type="match status" value="1"/>
</dbReference>
<accession>A0A150L8W2</accession>
<keyword evidence="1" id="KW-0175">Coiled coil</keyword>
<protein>
    <recommendedName>
        <fullName evidence="5">DUF2680 domain-containing protein</fullName>
    </recommendedName>
</protein>
<dbReference type="EMBL" id="LQYT01000140">
    <property type="protein sequence ID" value="KYD08426.1"/>
    <property type="molecule type" value="Genomic_DNA"/>
</dbReference>
<gene>
    <name evidence="3" type="ORF">B4135_4143</name>
</gene>
<feature type="coiled-coil region" evidence="1">
    <location>
        <begin position="41"/>
        <end position="94"/>
    </location>
</feature>
<organism evidence="3 4">
    <name type="scientific">Caldibacillus debilis</name>
    <dbReference type="NCBI Taxonomy" id="301148"/>
    <lineage>
        <taxon>Bacteria</taxon>
        <taxon>Bacillati</taxon>
        <taxon>Bacillota</taxon>
        <taxon>Bacilli</taxon>
        <taxon>Bacillales</taxon>
        <taxon>Bacillaceae</taxon>
        <taxon>Caldibacillus</taxon>
    </lineage>
</organism>
<name>A0A150L8W2_9BACI</name>
<feature type="signal peptide" evidence="2">
    <location>
        <begin position="1"/>
        <end position="26"/>
    </location>
</feature>
<sequence>MLRFSKIIMLMVFLACFGLGAGHAFAEEPSSLERGKNTQLTEEQQKELENLHTEILDLRKELMEKYVEYGIFSKEQAEDYLSHMESRFERLKQNGFIPHWHWKVKERGKEQ</sequence>
<dbReference type="AlphaFoldDB" id="A0A150L8W2"/>
<evidence type="ECO:0000313" key="3">
    <source>
        <dbReference type="EMBL" id="KYD08426.1"/>
    </source>
</evidence>
<feature type="chain" id="PRO_5007564204" description="DUF2680 domain-containing protein" evidence="2">
    <location>
        <begin position="27"/>
        <end position="111"/>
    </location>
</feature>